<evidence type="ECO:0000256" key="1">
    <source>
        <dbReference type="ARBA" id="ARBA00000085"/>
    </source>
</evidence>
<dbReference type="PRINTS" id="PR00344">
    <property type="entry name" value="BCTRLSENSOR"/>
</dbReference>
<dbReference type="Pfam" id="PF02518">
    <property type="entry name" value="HATPase_c"/>
    <property type="match status" value="1"/>
</dbReference>
<evidence type="ECO:0000256" key="8">
    <source>
        <dbReference type="SAM" id="SignalP"/>
    </source>
</evidence>
<gene>
    <name evidence="10" type="ORF">IDJ75_01620</name>
</gene>
<dbReference type="SUPFAM" id="SSF48452">
    <property type="entry name" value="TPR-like"/>
    <property type="match status" value="2"/>
</dbReference>
<dbReference type="PANTHER" id="PTHR43711">
    <property type="entry name" value="TWO-COMPONENT HISTIDINE KINASE"/>
    <property type="match status" value="1"/>
</dbReference>
<dbReference type="PANTHER" id="PTHR43711:SF31">
    <property type="entry name" value="HISTIDINE KINASE"/>
    <property type="match status" value="1"/>
</dbReference>
<dbReference type="InterPro" id="IPR036890">
    <property type="entry name" value="HATPase_C_sf"/>
</dbReference>
<dbReference type="Pfam" id="PF13424">
    <property type="entry name" value="TPR_12"/>
    <property type="match status" value="1"/>
</dbReference>
<dbReference type="SMART" id="SM00028">
    <property type="entry name" value="TPR"/>
    <property type="match status" value="2"/>
</dbReference>
<keyword evidence="6" id="KW-0902">Two-component regulatory system</keyword>
<evidence type="ECO:0000256" key="3">
    <source>
        <dbReference type="ARBA" id="ARBA00022553"/>
    </source>
</evidence>
<dbReference type="EMBL" id="JACWMW010000001">
    <property type="protein sequence ID" value="MBD1383961.1"/>
    <property type="molecule type" value="Genomic_DNA"/>
</dbReference>
<reference evidence="10 11" key="1">
    <citation type="submission" date="2020-09" db="EMBL/GenBank/DDBJ databases">
        <title>Novel species of Mucilaginibacter isolated from a glacier on the Tibetan Plateau.</title>
        <authorList>
            <person name="Liu Q."/>
            <person name="Xin Y.-H."/>
        </authorList>
    </citation>
    <scope>NUCLEOTIDE SEQUENCE [LARGE SCALE GENOMIC DNA]</scope>
    <source>
        <strain evidence="10 11">CGMCC 1.13878</strain>
    </source>
</reference>
<name>A0ABR7X039_9SPHI</name>
<dbReference type="Gene3D" id="1.10.287.130">
    <property type="match status" value="1"/>
</dbReference>
<dbReference type="Gene3D" id="1.25.40.10">
    <property type="entry name" value="Tetratricopeptide repeat domain"/>
    <property type="match status" value="1"/>
</dbReference>
<protein>
    <recommendedName>
        <fullName evidence="2">histidine kinase</fullName>
        <ecNumber evidence="2">2.7.13.3</ecNumber>
    </recommendedName>
</protein>
<dbReference type="InterPro" id="IPR003594">
    <property type="entry name" value="HATPase_dom"/>
</dbReference>
<comment type="catalytic activity">
    <reaction evidence="1">
        <text>ATP + protein L-histidine = ADP + protein N-phospho-L-histidine.</text>
        <dbReference type="EC" id="2.7.13.3"/>
    </reaction>
</comment>
<proteinExistence type="predicted"/>
<feature type="transmembrane region" description="Helical" evidence="7">
    <location>
        <begin position="343"/>
        <end position="365"/>
    </location>
</feature>
<keyword evidence="7" id="KW-0472">Membrane</keyword>
<comment type="caution">
    <text evidence="10">The sequence shown here is derived from an EMBL/GenBank/DDBJ whole genome shotgun (WGS) entry which is preliminary data.</text>
</comment>
<evidence type="ECO:0000313" key="11">
    <source>
        <dbReference type="Proteomes" id="UP000618754"/>
    </source>
</evidence>
<dbReference type="PROSITE" id="PS50109">
    <property type="entry name" value="HIS_KIN"/>
    <property type="match status" value="1"/>
</dbReference>
<feature type="signal peptide" evidence="8">
    <location>
        <begin position="1"/>
        <end position="20"/>
    </location>
</feature>
<keyword evidence="7" id="KW-0812">Transmembrane</keyword>
<dbReference type="SMART" id="SM00387">
    <property type="entry name" value="HATPase_c"/>
    <property type="match status" value="1"/>
</dbReference>
<keyword evidence="4" id="KW-0808">Transferase</keyword>
<keyword evidence="11" id="KW-1185">Reference proteome</keyword>
<dbReference type="Proteomes" id="UP000618754">
    <property type="component" value="Unassembled WGS sequence"/>
</dbReference>
<dbReference type="InterPro" id="IPR004358">
    <property type="entry name" value="Sig_transdc_His_kin-like_C"/>
</dbReference>
<feature type="chain" id="PRO_5046662209" description="histidine kinase" evidence="8">
    <location>
        <begin position="21"/>
        <end position="618"/>
    </location>
</feature>
<evidence type="ECO:0000313" key="10">
    <source>
        <dbReference type="EMBL" id="MBD1383961.1"/>
    </source>
</evidence>
<keyword evidence="5" id="KW-0418">Kinase</keyword>
<evidence type="ECO:0000259" key="9">
    <source>
        <dbReference type="PROSITE" id="PS50109"/>
    </source>
</evidence>
<evidence type="ECO:0000256" key="6">
    <source>
        <dbReference type="ARBA" id="ARBA00023012"/>
    </source>
</evidence>
<dbReference type="InterPro" id="IPR005467">
    <property type="entry name" value="His_kinase_dom"/>
</dbReference>
<evidence type="ECO:0000256" key="7">
    <source>
        <dbReference type="SAM" id="Phobius"/>
    </source>
</evidence>
<dbReference type="EC" id="2.7.13.3" evidence="2"/>
<dbReference type="InterPro" id="IPR011990">
    <property type="entry name" value="TPR-like_helical_dom_sf"/>
</dbReference>
<dbReference type="CDD" id="cd00082">
    <property type="entry name" value="HisKA"/>
    <property type="match status" value="1"/>
</dbReference>
<dbReference type="CDD" id="cd00075">
    <property type="entry name" value="HATPase"/>
    <property type="match status" value="1"/>
</dbReference>
<evidence type="ECO:0000256" key="2">
    <source>
        <dbReference type="ARBA" id="ARBA00012438"/>
    </source>
</evidence>
<evidence type="ECO:0000256" key="4">
    <source>
        <dbReference type="ARBA" id="ARBA00022679"/>
    </source>
</evidence>
<dbReference type="InterPro" id="IPR003661">
    <property type="entry name" value="HisK_dim/P_dom"/>
</dbReference>
<dbReference type="InterPro" id="IPR036097">
    <property type="entry name" value="HisK_dim/P_sf"/>
</dbReference>
<dbReference type="Pfam" id="PF00512">
    <property type="entry name" value="HisKA"/>
    <property type="match status" value="1"/>
</dbReference>
<organism evidence="10 11">
    <name type="scientific">Mucilaginibacter rigui</name>
    <dbReference type="NCBI Taxonomy" id="534635"/>
    <lineage>
        <taxon>Bacteria</taxon>
        <taxon>Pseudomonadati</taxon>
        <taxon>Bacteroidota</taxon>
        <taxon>Sphingobacteriia</taxon>
        <taxon>Sphingobacteriales</taxon>
        <taxon>Sphingobacteriaceae</taxon>
        <taxon>Mucilaginibacter</taxon>
    </lineage>
</organism>
<accession>A0ABR7X039</accession>
<dbReference type="InterPro" id="IPR019734">
    <property type="entry name" value="TPR_rpt"/>
</dbReference>
<keyword evidence="3" id="KW-0597">Phosphoprotein</keyword>
<evidence type="ECO:0000256" key="5">
    <source>
        <dbReference type="ARBA" id="ARBA00022777"/>
    </source>
</evidence>
<keyword evidence="7" id="KW-1133">Transmembrane helix</keyword>
<dbReference type="Gene3D" id="3.30.565.10">
    <property type="entry name" value="Histidine kinase-like ATPase, C-terminal domain"/>
    <property type="match status" value="1"/>
</dbReference>
<dbReference type="SUPFAM" id="SSF47384">
    <property type="entry name" value="Homodimeric domain of signal transducing histidine kinase"/>
    <property type="match status" value="1"/>
</dbReference>
<feature type="domain" description="Histidine kinase" evidence="9">
    <location>
        <begin position="406"/>
        <end position="618"/>
    </location>
</feature>
<sequence>MKKALPFLLLFVFSTLFCSAQSTELTGIKSSLPHIRDSLRYVDALNRIAMLMYEQNIDSTFYYTRQARAVAEHFDYPQGKADALNNLGVFFDIKGNLQLALRYYNEAYAVYRRLKDSANSVQSLMNIAMVYKELGKDGRSIQRFNESLSLGKKLQHDSIMSLAIYNYLLSYPARFNRDARHNYIGKAREIAMKYNDQRSLVAIDQLVADDMIAHGNRQEGLILLDHAIDTAITNKLYYVSMDMLIDMGDQLAENQPARAAAYYRRGLAIAGQNGYLIYSQLIARKLFNFYTDRRDTLTASVYSRHLINLHDEQEKLNNTSGIDYLDYALKDEQIKSLTTRSKYQTALLIISVLSCLLAIAVIVVIRQHLKRTRRLNQQVTSQNSQMKRTLGALEQSQADNTRMMQIVAHDLRNPIGAMYSMAALMLEEPGRPKEDLTMLQMIKQSSKNSLDLVSDLLQVQFRTEELQKEPIDIAEMLQYCVSLLLNKAKDKEQHINLETIPVILPASREKLWRVISNLVANAIKFSPAGASIIVKMDRDPQSVRISVKDEGIGIPPEMQEKIFDLFTEAKRPGTAGEQSFGLGLAISRQIVEAHGGKIWFESNPDTGTTFFVDLPIET</sequence>
<dbReference type="SMART" id="SM00388">
    <property type="entry name" value="HisKA"/>
    <property type="match status" value="1"/>
</dbReference>
<dbReference type="SUPFAM" id="SSF55874">
    <property type="entry name" value="ATPase domain of HSP90 chaperone/DNA topoisomerase II/histidine kinase"/>
    <property type="match status" value="1"/>
</dbReference>
<keyword evidence="8" id="KW-0732">Signal</keyword>
<dbReference type="InterPro" id="IPR050736">
    <property type="entry name" value="Sensor_HK_Regulatory"/>
</dbReference>